<evidence type="ECO:0000259" key="4">
    <source>
        <dbReference type="Pfam" id="PF20009"/>
    </source>
</evidence>
<evidence type="ECO:0000313" key="7">
    <source>
        <dbReference type="Proteomes" id="UP000530928"/>
    </source>
</evidence>
<dbReference type="RefSeq" id="WP_181610769.1">
    <property type="nucleotide sequence ID" value="NZ_BAABAM010000002.1"/>
</dbReference>
<gene>
    <name evidence="6" type="ORF">HNR30_003374</name>
</gene>
<comment type="caution">
    <text evidence="6">The sequence shown here is derived from an EMBL/GenBank/DDBJ whole genome shotgun (WGS) entry which is preliminary data.</text>
</comment>
<keyword evidence="2" id="KW-0812">Transmembrane</keyword>
<feature type="signal peptide" evidence="3">
    <location>
        <begin position="1"/>
        <end position="26"/>
    </location>
</feature>
<evidence type="ECO:0000256" key="2">
    <source>
        <dbReference type="SAM" id="Phobius"/>
    </source>
</evidence>
<evidence type="ECO:0000256" key="1">
    <source>
        <dbReference type="SAM" id="MobiDB-lite"/>
    </source>
</evidence>
<name>A0A7W0CIX6_9ACTN</name>
<dbReference type="GO" id="GO:0005975">
    <property type="term" value="P:carbohydrate metabolic process"/>
    <property type="evidence" value="ECO:0007669"/>
    <property type="project" value="UniProtKB-ARBA"/>
</dbReference>
<proteinExistence type="predicted"/>
<feature type="domain" description="GEVED" evidence="4">
    <location>
        <begin position="402"/>
        <end position="481"/>
    </location>
</feature>
<accession>A0A7W0CIX6</accession>
<feature type="domain" description="DUF7927" evidence="5">
    <location>
        <begin position="500"/>
        <end position="588"/>
    </location>
</feature>
<dbReference type="PANTHER" id="PTHR34819">
    <property type="entry name" value="LARGE CYSTEINE-RICH PERIPLASMIC PROTEIN OMCB"/>
    <property type="match status" value="1"/>
</dbReference>
<feature type="region of interest" description="Disordered" evidence="1">
    <location>
        <begin position="592"/>
        <end position="621"/>
    </location>
</feature>
<evidence type="ECO:0000313" key="6">
    <source>
        <dbReference type="EMBL" id="MBA2892033.1"/>
    </source>
</evidence>
<feature type="domain" description="DUF7927" evidence="5">
    <location>
        <begin position="202"/>
        <end position="313"/>
    </location>
</feature>
<keyword evidence="2" id="KW-0472">Membrane</keyword>
<evidence type="ECO:0000256" key="3">
    <source>
        <dbReference type="SAM" id="SignalP"/>
    </source>
</evidence>
<dbReference type="Pfam" id="PF25549">
    <property type="entry name" value="DUF7927"/>
    <property type="match status" value="3"/>
</dbReference>
<sequence>MTKARVAAAVLTAVVLSLATSGRVQAADDPVPKQLGNAVVSEEGGCPEGSADPDCVTTVGIESMKIVKAVDKTVAKPGERVTYTLTITNTGTVPLTGKSVTDDLSGVLDDATFRGLDTKGGAAEFAKPTLRWSGGLAVGGEAVVVYSVTVDDPPKGDLKLANAVTGPRGSNCAPGSGDPDCSPPPVRIPLLKIVKKGEPKRPRPGGTVNYTITVTNVGTAEYQGADLVDDLSKVLDDGAYNRDGSATTGRVGYTEPNLTWTGDVALNAPVTITYSITIDDPDLGDGRFDNAVVSNGPGTNCPRGSTDPDCDEHLPAPLYDWGDAPDDYPTERSKNGAHALIVDDLRIGATIESETDGEDHEDAAGDQGDDGTTTLPDLYLGESGFSLTAVKVHNATGHDAVLAGWIDFDRDFAFDPSELARVTVPSGDPEVDLNWSGATYGEPGETFMRLRLFGESSSARRADFDVRPTGFGGPGEVEDYRMEVLPAEVKIVKKAKVSKDTVTYTIKVTSTSPNEFAASFTDDLTRVLDDASYNGDATGGATYAEPVLSWKGTVPGGGEVTVTYSVTVDDPARGDGVLANVVVGKDSNCAKGSEDTACRTRTEVPPPPDKPGNPSNPGGDVLVRQELPFTGFPGMPLAVLGLLLILVGGLARRI</sequence>
<dbReference type="PANTHER" id="PTHR34819:SF3">
    <property type="entry name" value="CELL SURFACE PROTEIN"/>
    <property type="match status" value="1"/>
</dbReference>
<feature type="compositionally biased region" description="Basic and acidic residues" evidence="1">
    <location>
        <begin position="592"/>
        <end position="602"/>
    </location>
</feature>
<feature type="transmembrane region" description="Helical" evidence="2">
    <location>
        <begin position="632"/>
        <end position="651"/>
    </location>
</feature>
<keyword evidence="3" id="KW-0732">Signal</keyword>
<dbReference type="Proteomes" id="UP000530928">
    <property type="component" value="Unassembled WGS sequence"/>
</dbReference>
<dbReference type="InterPro" id="IPR045474">
    <property type="entry name" value="GEVED"/>
</dbReference>
<protein>
    <submittedName>
        <fullName evidence="6">Putative repeat protein (TIGR01451 family)</fullName>
    </submittedName>
</protein>
<dbReference type="InterPro" id="IPR047589">
    <property type="entry name" value="DUF11_rpt"/>
</dbReference>
<dbReference type="Gene3D" id="2.60.40.10">
    <property type="entry name" value="Immunoglobulins"/>
    <property type="match status" value="1"/>
</dbReference>
<keyword evidence="2" id="KW-1133">Transmembrane helix</keyword>
<dbReference type="InterPro" id="IPR057687">
    <property type="entry name" value="DUF7927"/>
</dbReference>
<feature type="chain" id="PRO_5031277825" evidence="3">
    <location>
        <begin position="27"/>
        <end position="654"/>
    </location>
</feature>
<dbReference type="InterPro" id="IPR051172">
    <property type="entry name" value="Chlamydia_OmcB"/>
</dbReference>
<feature type="domain" description="DUF7927" evidence="5">
    <location>
        <begin position="61"/>
        <end position="183"/>
    </location>
</feature>
<dbReference type="Pfam" id="PF20009">
    <property type="entry name" value="GEVED"/>
    <property type="match status" value="1"/>
</dbReference>
<dbReference type="NCBIfam" id="TIGR01451">
    <property type="entry name" value="B_ant_repeat"/>
    <property type="match status" value="2"/>
</dbReference>
<organism evidence="6 7">
    <name type="scientific">Nonomuraea soli</name>
    <dbReference type="NCBI Taxonomy" id="1032476"/>
    <lineage>
        <taxon>Bacteria</taxon>
        <taxon>Bacillati</taxon>
        <taxon>Actinomycetota</taxon>
        <taxon>Actinomycetes</taxon>
        <taxon>Streptosporangiales</taxon>
        <taxon>Streptosporangiaceae</taxon>
        <taxon>Nonomuraea</taxon>
    </lineage>
</organism>
<dbReference type="EMBL" id="JACDUR010000003">
    <property type="protein sequence ID" value="MBA2892033.1"/>
    <property type="molecule type" value="Genomic_DNA"/>
</dbReference>
<dbReference type="AlphaFoldDB" id="A0A7W0CIX6"/>
<evidence type="ECO:0000259" key="5">
    <source>
        <dbReference type="Pfam" id="PF25549"/>
    </source>
</evidence>
<dbReference type="InterPro" id="IPR013783">
    <property type="entry name" value="Ig-like_fold"/>
</dbReference>
<keyword evidence="7" id="KW-1185">Reference proteome</keyword>
<reference evidence="6 7" key="1">
    <citation type="submission" date="2020-07" db="EMBL/GenBank/DDBJ databases">
        <title>Genomic Encyclopedia of Type Strains, Phase IV (KMG-IV): sequencing the most valuable type-strain genomes for metagenomic binning, comparative biology and taxonomic classification.</title>
        <authorList>
            <person name="Goeker M."/>
        </authorList>
    </citation>
    <scope>NUCLEOTIDE SEQUENCE [LARGE SCALE GENOMIC DNA]</scope>
    <source>
        <strain evidence="6 7">DSM 45533</strain>
    </source>
</reference>
<feature type="region of interest" description="Disordered" evidence="1">
    <location>
        <begin position="353"/>
        <end position="376"/>
    </location>
</feature>